<keyword evidence="2" id="KW-0547">Nucleotide-binding</keyword>
<dbReference type="PRINTS" id="PR01798">
    <property type="entry name" value="SCOASYNTHASE"/>
</dbReference>
<feature type="active site" description="Tele-phosphohistidine intermediate" evidence="3">
    <location>
        <position position="256"/>
    </location>
</feature>
<dbReference type="InterPro" id="IPR016102">
    <property type="entry name" value="Succinyl-CoA_synth-like"/>
</dbReference>
<protein>
    <submittedName>
        <fullName evidence="5">Succinyl-CoA synthetase (ADP-forming) alpha subunit</fullName>
    </submittedName>
</protein>
<dbReference type="Pfam" id="PF00549">
    <property type="entry name" value="Ligase_CoA"/>
    <property type="match status" value="1"/>
</dbReference>
<evidence type="ECO:0000313" key="6">
    <source>
        <dbReference type="Proteomes" id="UP000034329"/>
    </source>
</evidence>
<dbReference type="GO" id="GO:0009361">
    <property type="term" value="C:succinate-CoA ligase complex (ADP-forming)"/>
    <property type="evidence" value="ECO:0007669"/>
    <property type="project" value="TreeGrafter"/>
</dbReference>
<dbReference type="Pfam" id="PF02629">
    <property type="entry name" value="CoA_binding"/>
    <property type="match status" value="1"/>
</dbReference>
<sequence>MLLIPENARIIGQGLTGSEGQSTLPGMVNYGTKIVAGVTPGKGGQTVMDVPIFNTVKEAISVVGKVDGSVQFVPPLFTKNAVIEALDAGIKFILIGAEKVPTKDAAEIFAYAKKKGANVIGPSSVGLISTHNRIKMGAIGGSTPERVFAKGNIAIISKSGGMASEIGLLLKNHGLGVSWAVGIGGDRIISTDFTDFLLELEKDPETKASVIFGELGGTYEEKVAELVKQGKIEKKVVAFIAGEFTKSLPGDVQFGHAGAIIEGSRGLPEEKRRVLKEAGVAVAGNFDDIPDLLK</sequence>
<dbReference type="InterPro" id="IPR005810">
    <property type="entry name" value="CoA_lig_alpha"/>
</dbReference>
<evidence type="ECO:0000313" key="5">
    <source>
        <dbReference type="EMBL" id="KKU09184.1"/>
    </source>
</evidence>
<accession>A0A0G1MLY8</accession>
<evidence type="ECO:0000259" key="4">
    <source>
        <dbReference type="SMART" id="SM00881"/>
    </source>
</evidence>
<dbReference type="InterPro" id="IPR005811">
    <property type="entry name" value="SUCC_ACL_C"/>
</dbReference>
<dbReference type="InterPro" id="IPR003781">
    <property type="entry name" value="CoA-bd"/>
</dbReference>
<evidence type="ECO:0000256" key="1">
    <source>
        <dbReference type="ARBA" id="ARBA00022598"/>
    </source>
</evidence>
<evidence type="ECO:0000256" key="3">
    <source>
        <dbReference type="PIRSR" id="PIRSR001553-1"/>
    </source>
</evidence>
<dbReference type="AlphaFoldDB" id="A0A0G1MLY8"/>
<dbReference type="GO" id="GO:0006099">
    <property type="term" value="P:tricarboxylic acid cycle"/>
    <property type="evidence" value="ECO:0007669"/>
    <property type="project" value="TreeGrafter"/>
</dbReference>
<dbReference type="GO" id="GO:0004775">
    <property type="term" value="F:succinate-CoA ligase (ADP-forming) activity"/>
    <property type="evidence" value="ECO:0007669"/>
    <property type="project" value="TreeGrafter"/>
</dbReference>
<organism evidence="5 6">
    <name type="scientific">Candidatus Woesebacteria bacterium GW2011_GWB1_45_5</name>
    <dbReference type="NCBI Taxonomy" id="1618581"/>
    <lineage>
        <taxon>Bacteria</taxon>
        <taxon>Candidatus Woeseibacteriota</taxon>
    </lineage>
</organism>
<keyword evidence="1" id="KW-0436">Ligase</keyword>
<proteinExistence type="predicted"/>
<feature type="domain" description="CoA-binding" evidence="4">
    <location>
        <begin position="3"/>
        <end position="100"/>
    </location>
</feature>
<dbReference type="PANTHER" id="PTHR11117:SF2">
    <property type="entry name" value="SUCCINATE--COA LIGASE [ADP_GDP-FORMING] SUBUNIT ALPHA, MITOCHONDRIAL"/>
    <property type="match status" value="1"/>
</dbReference>
<dbReference type="SUPFAM" id="SSF52210">
    <property type="entry name" value="Succinyl-CoA synthetase domains"/>
    <property type="match status" value="1"/>
</dbReference>
<name>A0A0G1MLY8_9BACT</name>
<gene>
    <name evidence="5" type="ORF">UX13_C0047G0003</name>
</gene>
<dbReference type="InterPro" id="IPR036291">
    <property type="entry name" value="NAD(P)-bd_dom_sf"/>
</dbReference>
<reference evidence="5 6" key="1">
    <citation type="journal article" date="2015" name="Nature">
        <title>rRNA introns, odd ribosomes, and small enigmatic genomes across a large radiation of phyla.</title>
        <authorList>
            <person name="Brown C.T."/>
            <person name="Hug L.A."/>
            <person name="Thomas B.C."/>
            <person name="Sharon I."/>
            <person name="Castelle C.J."/>
            <person name="Singh A."/>
            <person name="Wilkins M.J."/>
            <person name="Williams K.H."/>
            <person name="Banfield J.F."/>
        </authorList>
    </citation>
    <scope>NUCLEOTIDE SEQUENCE [LARGE SCALE GENOMIC DNA]</scope>
</reference>
<dbReference type="PANTHER" id="PTHR11117">
    <property type="entry name" value="SUCCINYL-COA LIGASE SUBUNIT ALPHA"/>
    <property type="match status" value="1"/>
</dbReference>
<evidence type="ECO:0000256" key="2">
    <source>
        <dbReference type="ARBA" id="ARBA00022741"/>
    </source>
</evidence>
<comment type="caution">
    <text evidence="5">The sequence shown here is derived from an EMBL/GenBank/DDBJ whole genome shotgun (WGS) entry which is preliminary data.</text>
</comment>
<dbReference type="Gene3D" id="3.40.50.261">
    <property type="entry name" value="Succinyl-CoA synthetase domains"/>
    <property type="match status" value="1"/>
</dbReference>
<dbReference type="Proteomes" id="UP000034329">
    <property type="component" value="Unassembled WGS sequence"/>
</dbReference>
<dbReference type="GO" id="GO:0004776">
    <property type="term" value="F:succinate-CoA ligase (GDP-forming) activity"/>
    <property type="evidence" value="ECO:0007669"/>
    <property type="project" value="TreeGrafter"/>
</dbReference>
<dbReference type="PIRSF" id="PIRSF001553">
    <property type="entry name" value="SucCS_alpha"/>
    <property type="match status" value="1"/>
</dbReference>
<dbReference type="SMART" id="SM00881">
    <property type="entry name" value="CoA_binding"/>
    <property type="match status" value="1"/>
</dbReference>
<dbReference type="Gene3D" id="3.40.50.720">
    <property type="entry name" value="NAD(P)-binding Rossmann-like Domain"/>
    <property type="match status" value="1"/>
</dbReference>
<dbReference type="SUPFAM" id="SSF51735">
    <property type="entry name" value="NAD(P)-binding Rossmann-fold domains"/>
    <property type="match status" value="1"/>
</dbReference>
<dbReference type="EMBL" id="LCLA01000047">
    <property type="protein sequence ID" value="KKU09184.1"/>
    <property type="molecule type" value="Genomic_DNA"/>
</dbReference>
<dbReference type="PATRIC" id="fig|1618581.3.peg.701"/>
<dbReference type="GO" id="GO:0000166">
    <property type="term" value="F:nucleotide binding"/>
    <property type="evidence" value="ECO:0007669"/>
    <property type="project" value="UniProtKB-KW"/>
</dbReference>